<dbReference type="RefSeq" id="WP_343814081.1">
    <property type="nucleotide sequence ID" value="NZ_BAAAFA010000001.1"/>
</dbReference>
<evidence type="ECO:0000256" key="3">
    <source>
        <dbReference type="ARBA" id="ARBA00022692"/>
    </source>
</evidence>
<evidence type="ECO:0000256" key="2">
    <source>
        <dbReference type="ARBA" id="ARBA00022475"/>
    </source>
</evidence>
<feature type="transmembrane region" description="Helical" evidence="6">
    <location>
        <begin position="67"/>
        <end position="90"/>
    </location>
</feature>
<accession>A0ABN1L2R4</accession>
<feature type="transmembrane region" description="Helical" evidence="6">
    <location>
        <begin position="183"/>
        <end position="205"/>
    </location>
</feature>
<keyword evidence="4 6" id="KW-1133">Transmembrane helix</keyword>
<evidence type="ECO:0000256" key="4">
    <source>
        <dbReference type="ARBA" id="ARBA00022989"/>
    </source>
</evidence>
<evidence type="ECO:0000259" key="7">
    <source>
        <dbReference type="Pfam" id="PF06271"/>
    </source>
</evidence>
<protein>
    <recommendedName>
        <fullName evidence="7">RDD domain-containing protein</fullName>
    </recommendedName>
</protein>
<proteinExistence type="predicted"/>
<evidence type="ECO:0000256" key="6">
    <source>
        <dbReference type="SAM" id="Phobius"/>
    </source>
</evidence>
<dbReference type="PANTHER" id="PTHR36115">
    <property type="entry name" value="PROLINE-RICH ANTIGEN HOMOLOG-RELATED"/>
    <property type="match status" value="1"/>
</dbReference>
<dbReference type="PANTHER" id="PTHR36115:SF4">
    <property type="entry name" value="MEMBRANE PROTEIN"/>
    <property type="match status" value="1"/>
</dbReference>
<keyword evidence="5 6" id="KW-0472">Membrane</keyword>
<keyword evidence="3 6" id="KW-0812">Transmembrane</keyword>
<evidence type="ECO:0000313" key="8">
    <source>
        <dbReference type="EMBL" id="GAA0810970.1"/>
    </source>
</evidence>
<keyword evidence="9" id="KW-1185">Reference proteome</keyword>
<evidence type="ECO:0000313" key="9">
    <source>
        <dbReference type="Proteomes" id="UP001500021"/>
    </source>
</evidence>
<evidence type="ECO:0000256" key="1">
    <source>
        <dbReference type="ARBA" id="ARBA00004651"/>
    </source>
</evidence>
<dbReference type="InterPro" id="IPR051791">
    <property type="entry name" value="Pra-immunoreactive"/>
</dbReference>
<keyword evidence="2" id="KW-1003">Cell membrane</keyword>
<gene>
    <name evidence="8" type="ORF">GCM10009111_02750</name>
</gene>
<dbReference type="InterPro" id="IPR010432">
    <property type="entry name" value="RDD"/>
</dbReference>
<sequence length="224" mass="25414">MDYKPNFSEFTYDELLDAEKHIDKDAYPERYAEVIELLNDPNHTSQGKNEFFEEIEVSKYSTFWPRFWAAFIDGILFAIILYVESLIFGFDYTQQDNFFQTFNAIQLGVYAVLMHGLCGGQTFGKMALGVKVLNHLDESEIGVKQALRRESVNLVLNTLSLILIVVVASSIETTGTLSTFVTLSAAVLGVVAITWVISEFVTMLFNEKRRALHDFIGRTVVIRT</sequence>
<dbReference type="EMBL" id="BAAAFA010000001">
    <property type="protein sequence ID" value="GAA0810970.1"/>
    <property type="molecule type" value="Genomic_DNA"/>
</dbReference>
<feature type="domain" description="RDD" evidence="7">
    <location>
        <begin position="60"/>
        <end position="217"/>
    </location>
</feature>
<evidence type="ECO:0000256" key="5">
    <source>
        <dbReference type="ARBA" id="ARBA00023136"/>
    </source>
</evidence>
<reference evidence="8 9" key="1">
    <citation type="journal article" date="2019" name="Int. J. Syst. Evol. Microbiol.">
        <title>The Global Catalogue of Microorganisms (GCM) 10K type strain sequencing project: providing services to taxonomists for standard genome sequencing and annotation.</title>
        <authorList>
            <consortium name="The Broad Institute Genomics Platform"/>
            <consortium name="The Broad Institute Genome Sequencing Center for Infectious Disease"/>
            <person name="Wu L."/>
            <person name="Ma J."/>
        </authorList>
    </citation>
    <scope>NUCLEOTIDE SEQUENCE [LARGE SCALE GENOMIC DNA]</scope>
    <source>
        <strain evidence="8 9">JCM 15608</strain>
    </source>
</reference>
<name>A0ABN1L2R4_9GAMM</name>
<comment type="subcellular location">
    <subcellularLocation>
        <location evidence="1">Cell membrane</location>
        <topology evidence="1">Multi-pass membrane protein</topology>
    </subcellularLocation>
</comment>
<organism evidence="8 9">
    <name type="scientific">Colwellia asteriadis</name>
    <dbReference type="NCBI Taxonomy" id="517723"/>
    <lineage>
        <taxon>Bacteria</taxon>
        <taxon>Pseudomonadati</taxon>
        <taxon>Pseudomonadota</taxon>
        <taxon>Gammaproteobacteria</taxon>
        <taxon>Alteromonadales</taxon>
        <taxon>Colwelliaceae</taxon>
        <taxon>Colwellia</taxon>
    </lineage>
</organism>
<feature type="transmembrane region" description="Helical" evidence="6">
    <location>
        <begin position="154"/>
        <end position="171"/>
    </location>
</feature>
<dbReference type="Proteomes" id="UP001500021">
    <property type="component" value="Unassembled WGS sequence"/>
</dbReference>
<dbReference type="Pfam" id="PF06271">
    <property type="entry name" value="RDD"/>
    <property type="match status" value="1"/>
</dbReference>
<comment type="caution">
    <text evidence="8">The sequence shown here is derived from an EMBL/GenBank/DDBJ whole genome shotgun (WGS) entry which is preliminary data.</text>
</comment>